<dbReference type="InterPro" id="IPR012899">
    <property type="entry name" value="LTXXQ"/>
</dbReference>
<evidence type="ECO:0000256" key="5">
    <source>
        <dbReference type="SAM" id="SignalP"/>
    </source>
</evidence>
<name>A0A0A0BDH8_9GAMM</name>
<evidence type="ECO:0000256" key="4">
    <source>
        <dbReference type="ARBA" id="ARBA00022764"/>
    </source>
</evidence>
<dbReference type="PANTHER" id="PTHR38102">
    <property type="entry name" value="PERIPLASMIC CHAPERONE SPY"/>
    <property type="match status" value="1"/>
</dbReference>
<evidence type="ECO:0008006" key="8">
    <source>
        <dbReference type="Google" id="ProtNLM"/>
    </source>
</evidence>
<feature type="chain" id="PRO_5001967109" description="P pilus assembly/Cpx signaling pathway, periplasmic inhibitor/zinc-resistance associated protein" evidence="5">
    <location>
        <begin position="18"/>
        <end position="148"/>
    </location>
</feature>
<dbReference type="Proteomes" id="UP000029999">
    <property type="component" value="Unassembled WGS sequence"/>
</dbReference>
<dbReference type="EMBL" id="JRQD01000004">
    <property type="protein sequence ID" value="KGM06608.1"/>
    <property type="molecule type" value="Genomic_DNA"/>
</dbReference>
<organism evidence="6 7">
    <name type="scientific">Methylophaga thiooxydans</name>
    <dbReference type="NCBI Taxonomy" id="392484"/>
    <lineage>
        <taxon>Bacteria</taxon>
        <taxon>Pseudomonadati</taxon>
        <taxon>Pseudomonadota</taxon>
        <taxon>Gammaproteobacteria</taxon>
        <taxon>Thiotrichales</taxon>
        <taxon>Piscirickettsiaceae</taxon>
        <taxon>Methylophaga</taxon>
    </lineage>
</organism>
<protein>
    <recommendedName>
        <fullName evidence="8">P pilus assembly/Cpx signaling pathway, periplasmic inhibitor/zinc-resistance associated protein</fullName>
    </recommendedName>
</protein>
<feature type="signal peptide" evidence="5">
    <location>
        <begin position="1"/>
        <end position="17"/>
    </location>
</feature>
<gene>
    <name evidence="6" type="ORF">LP43_1832</name>
</gene>
<reference evidence="6 7" key="1">
    <citation type="submission" date="2014-09" db="EMBL/GenBank/DDBJ databases">
        <authorList>
            <person name="Grob C."/>
            <person name="Taubert M."/>
            <person name="Howat A.M."/>
            <person name="Burns O.J."/>
            <person name="Dixon J.L."/>
            <person name="Chen Y."/>
            <person name="Murrell J.C."/>
        </authorList>
    </citation>
    <scope>NUCLEOTIDE SEQUENCE [LARGE SCALE GENOMIC DNA]</scope>
    <source>
        <strain evidence="6">L4</strain>
    </source>
</reference>
<dbReference type="Gene3D" id="1.20.120.1490">
    <property type="match status" value="1"/>
</dbReference>
<dbReference type="InterPro" id="IPR052211">
    <property type="entry name" value="Cpx_auxiliary_protein"/>
</dbReference>
<dbReference type="Pfam" id="PF07813">
    <property type="entry name" value="LTXXQ"/>
    <property type="match status" value="1"/>
</dbReference>
<dbReference type="GO" id="GO:0051082">
    <property type="term" value="F:unfolded protein binding"/>
    <property type="evidence" value="ECO:0007669"/>
    <property type="project" value="TreeGrafter"/>
</dbReference>
<comment type="similarity">
    <text evidence="2">Belongs to the CpxP/Spy family.</text>
</comment>
<evidence type="ECO:0000256" key="1">
    <source>
        <dbReference type="ARBA" id="ARBA00004418"/>
    </source>
</evidence>
<comment type="caution">
    <text evidence="6">The sequence shown here is derived from an EMBL/GenBank/DDBJ whole genome shotgun (WGS) entry which is preliminary data.</text>
</comment>
<dbReference type="PANTHER" id="PTHR38102:SF1">
    <property type="entry name" value="PERIPLASMIC CHAPERONE SPY"/>
    <property type="match status" value="1"/>
</dbReference>
<keyword evidence="4" id="KW-0574">Periplasm</keyword>
<dbReference type="AlphaFoldDB" id="A0A0A0BDH8"/>
<evidence type="ECO:0000313" key="6">
    <source>
        <dbReference type="EMBL" id="KGM06608.1"/>
    </source>
</evidence>
<dbReference type="STRING" id="392484.LP43_1832"/>
<evidence type="ECO:0000313" key="7">
    <source>
        <dbReference type="Proteomes" id="UP000029999"/>
    </source>
</evidence>
<sequence>MRKLFILLSMIPLAAVAMPSEEGAKQCADKHHHMKHKKGGDIPFYLRDMALTDTQKAQVKAMMEKRHADKKNSKSDYWENKKAIKEVTQAETLDEAALEQLIDESLAMKKEQSMARARFHHEMFNLLTAEQQQKLTEKMAKHKEKAHH</sequence>
<proteinExistence type="inferred from homology"/>
<dbReference type="RefSeq" id="WP_036314411.1">
    <property type="nucleotide sequence ID" value="NZ_JRQD01000004.1"/>
</dbReference>
<comment type="subcellular location">
    <subcellularLocation>
        <location evidence="1">Periplasm</location>
    </subcellularLocation>
</comment>
<dbReference type="GO" id="GO:0030288">
    <property type="term" value="C:outer membrane-bounded periplasmic space"/>
    <property type="evidence" value="ECO:0007669"/>
    <property type="project" value="TreeGrafter"/>
</dbReference>
<accession>A0A0A0BDH8</accession>
<evidence type="ECO:0000256" key="2">
    <source>
        <dbReference type="ARBA" id="ARBA00008441"/>
    </source>
</evidence>
<dbReference type="CDD" id="cd09916">
    <property type="entry name" value="CpxP_like"/>
    <property type="match status" value="1"/>
</dbReference>
<keyword evidence="3 5" id="KW-0732">Signal</keyword>
<dbReference type="PIRSF" id="PIRSF034445">
    <property type="entry name" value="CpxP_Spy"/>
    <property type="match status" value="1"/>
</dbReference>
<evidence type="ECO:0000256" key="3">
    <source>
        <dbReference type="ARBA" id="ARBA00022729"/>
    </source>
</evidence>